<evidence type="ECO:0000313" key="8">
    <source>
        <dbReference type="Proteomes" id="UP000781932"/>
    </source>
</evidence>
<protein>
    <recommendedName>
        <fullName evidence="5">methylated diphthine methylhydrolase</fullName>
        <ecNumber evidence="5">3.1.1.97</ecNumber>
    </recommendedName>
</protein>
<accession>A0A9P6I0K6</accession>
<dbReference type="GO" id="GO:0017183">
    <property type="term" value="P:protein histidyl modification to diphthamide"/>
    <property type="evidence" value="ECO:0007669"/>
    <property type="project" value="TreeGrafter"/>
</dbReference>
<dbReference type="SMART" id="SM00320">
    <property type="entry name" value="WD40"/>
    <property type="match status" value="3"/>
</dbReference>
<evidence type="ECO:0000256" key="2">
    <source>
        <dbReference type="ARBA" id="ARBA00022574"/>
    </source>
</evidence>
<comment type="similarity">
    <text evidence="4">Belongs to the DPH7 family.</text>
</comment>
<dbReference type="GO" id="GO:0005737">
    <property type="term" value="C:cytoplasm"/>
    <property type="evidence" value="ECO:0007669"/>
    <property type="project" value="TreeGrafter"/>
</dbReference>
<dbReference type="SUPFAM" id="SSF101908">
    <property type="entry name" value="Putative isomerase YbhE"/>
    <property type="match status" value="1"/>
</dbReference>
<dbReference type="GeneID" id="62164853"/>
<comment type="caution">
    <text evidence="7">The sequence shown here is derived from an EMBL/GenBank/DDBJ whole genome shotgun (WGS) entry which is preliminary data.</text>
</comment>
<evidence type="ECO:0000256" key="4">
    <source>
        <dbReference type="ARBA" id="ARBA00038092"/>
    </source>
</evidence>
<evidence type="ECO:0000256" key="6">
    <source>
        <dbReference type="ARBA" id="ARBA00047551"/>
    </source>
</evidence>
<dbReference type="AlphaFoldDB" id="A0A9P6I0K6"/>
<dbReference type="GO" id="GO:0061685">
    <property type="term" value="F:diphthine methylesterase activity"/>
    <property type="evidence" value="ECO:0007669"/>
    <property type="project" value="UniProtKB-EC"/>
</dbReference>
<comment type="catalytic activity">
    <reaction evidence="6">
        <text>diphthine methyl ester-[translation elongation factor 2] + H2O = diphthine-[translation elongation factor 2] + methanol + H(+)</text>
        <dbReference type="Rhea" id="RHEA:42656"/>
        <dbReference type="Rhea" id="RHEA-COMP:10172"/>
        <dbReference type="Rhea" id="RHEA-COMP:10173"/>
        <dbReference type="ChEBI" id="CHEBI:15377"/>
        <dbReference type="ChEBI" id="CHEBI:15378"/>
        <dbReference type="ChEBI" id="CHEBI:17790"/>
        <dbReference type="ChEBI" id="CHEBI:79005"/>
        <dbReference type="ChEBI" id="CHEBI:82696"/>
        <dbReference type="EC" id="3.1.1.97"/>
    </reaction>
</comment>
<name>A0A9P6I0K6_9PEZI</name>
<comment type="pathway">
    <text evidence="1">Protein modification; peptidyl-diphthamide biosynthesis.</text>
</comment>
<evidence type="ECO:0000313" key="7">
    <source>
        <dbReference type="EMBL" id="KAF9873605.1"/>
    </source>
</evidence>
<dbReference type="Gene3D" id="2.130.10.10">
    <property type="entry name" value="YVTN repeat-like/Quinoprotein amine dehydrogenase"/>
    <property type="match status" value="1"/>
</dbReference>
<dbReference type="OrthoDB" id="1930760at2759"/>
<dbReference type="EMBL" id="JAATWM020000031">
    <property type="protein sequence ID" value="KAF9873605.1"/>
    <property type="molecule type" value="Genomic_DNA"/>
</dbReference>
<dbReference type="InterPro" id="IPR001680">
    <property type="entry name" value="WD40_rpt"/>
</dbReference>
<dbReference type="PANTHER" id="PTHR46042">
    <property type="entry name" value="DIPHTHINE METHYLTRANSFERASE"/>
    <property type="match status" value="1"/>
</dbReference>
<sequence length="407" mass="44311">MGGPDNTITSRQSLTLDLPPSCIEFCLSHPAYFVVGTYNLVKDEPRDTESEDTNVSTTKKPQNRNGSLIVFQLEKGAIRHVQTISHPSAILDLHFCPVSSRQDVLAVVSSTGTLSVFKLDPTTDSEKPLKHLATSRIPETPEGALFLSGVWSPSDPASLAITTSTGEVRVVQLDESWKIVDDGAEAIITHSLEAWTVAFSPHEEDKGQADSTSSFVVYSGGDDSALRYASCTKDKAGNHETISTVTTQYPPLNIRDHGAGVTAILPVPIRLADGSMIVVTGSYDDTIRVLSVQHPHETYGIRKFKRLADENLGGGVWRLKLIDLQEEDGQCRLRVLASCMHAGARVVELKGPIEGGEWEINVLGRFEEHQSMNYGSDLVPGPAEGHLVCVSTSFYDQLLCLWETPLS</sequence>
<gene>
    <name evidence="7" type="ORF">CkaCkLH20_09064</name>
</gene>
<evidence type="ECO:0000256" key="5">
    <source>
        <dbReference type="ARBA" id="ARBA00039131"/>
    </source>
</evidence>
<dbReference type="Proteomes" id="UP000781932">
    <property type="component" value="Unassembled WGS sequence"/>
</dbReference>
<dbReference type="RefSeq" id="XP_038743066.1">
    <property type="nucleotide sequence ID" value="XM_038891779.1"/>
</dbReference>
<proteinExistence type="inferred from homology"/>
<keyword evidence="8" id="KW-1185">Reference proteome</keyword>
<dbReference type="InterPro" id="IPR052415">
    <property type="entry name" value="Diphthine_MTase"/>
</dbReference>
<evidence type="ECO:0000256" key="1">
    <source>
        <dbReference type="ARBA" id="ARBA00005156"/>
    </source>
</evidence>
<dbReference type="EC" id="3.1.1.97" evidence="5"/>
<reference evidence="7" key="2">
    <citation type="submission" date="2020-11" db="EMBL/GenBank/DDBJ databases">
        <title>Whole genome sequencing of Colletotrichum sp.</title>
        <authorList>
            <person name="Li H."/>
        </authorList>
    </citation>
    <scope>NUCLEOTIDE SEQUENCE</scope>
    <source>
        <strain evidence="7">CkLH20</strain>
    </source>
</reference>
<evidence type="ECO:0000256" key="3">
    <source>
        <dbReference type="ARBA" id="ARBA00022737"/>
    </source>
</evidence>
<keyword evidence="2" id="KW-0853">WD repeat</keyword>
<dbReference type="InterPro" id="IPR015943">
    <property type="entry name" value="WD40/YVTN_repeat-like_dom_sf"/>
</dbReference>
<keyword evidence="3" id="KW-0677">Repeat</keyword>
<reference evidence="7" key="1">
    <citation type="submission" date="2020-03" db="EMBL/GenBank/DDBJ databases">
        <authorList>
            <person name="He L."/>
        </authorList>
    </citation>
    <scope>NUCLEOTIDE SEQUENCE</scope>
    <source>
        <strain evidence="7">CkLH20</strain>
    </source>
</reference>
<dbReference type="PANTHER" id="PTHR46042:SF1">
    <property type="entry name" value="DIPHTHINE METHYLTRANSFERASE"/>
    <property type="match status" value="1"/>
</dbReference>
<organism evidence="7 8">
    <name type="scientific">Colletotrichum karsti</name>
    <dbReference type="NCBI Taxonomy" id="1095194"/>
    <lineage>
        <taxon>Eukaryota</taxon>
        <taxon>Fungi</taxon>
        <taxon>Dikarya</taxon>
        <taxon>Ascomycota</taxon>
        <taxon>Pezizomycotina</taxon>
        <taxon>Sordariomycetes</taxon>
        <taxon>Hypocreomycetidae</taxon>
        <taxon>Glomerellales</taxon>
        <taxon>Glomerellaceae</taxon>
        <taxon>Colletotrichum</taxon>
        <taxon>Colletotrichum boninense species complex</taxon>
    </lineage>
</organism>